<evidence type="ECO:0000256" key="8">
    <source>
        <dbReference type="ARBA" id="ARBA00035655"/>
    </source>
</evidence>
<dbReference type="EMBL" id="BAABKE010000008">
    <property type="protein sequence ID" value="GAA5103160.1"/>
    <property type="molecule type" value="Genomic_DNA"/>
</dbReference>
<evidence type="ECO:0000313" key="10">
    <source>
        <dbReference type="EMBL" id="GAA5103160.1"/>
    </source>
</evidence>
<keyword evidence="11" id="KW-1185">Reference proteome</keyword>
<evidence type="ECO:0000256" key="6">
    <source>
        <dbReference type="ARBA" id="ARBA00022989"/>
    </source>
</evidence>
<keyword evidence="7 9" id="KW-0472">Membrane</keyword>
<feature type="transmembrane region" description="Helical" evidence="9">
    <location>
        <begin position="80"/>
        <end position="99"/>
    </location>
</feature>
<sequence>MASFFSLTALLGGLLIGLAAMIYFLFLGRVMGVSGILSTTLSRHGFTVWRALFIVGILISPWIYSLFAEVPVAELTNNKMLLIIGGLLVGLGAGLSSGCTSGHSICGIARLSPSSVVVTMIFMVAGGVSVFIVKHLLGL</sequence>
<evidence type="ECO:0000256" key="9">
    <source>
        <dbReference type="SAM" id="Phobius"/>
    </source>
</evidence>
<evidence type="ECO:0000256" key="3">
    <source>
        <dbReference type="ARBA" id="ARBA00022475"/>
    </source>
</evidence>
<accession>A0ABP9N2Q7</accession>
<keyword evidence="5 9" id="KW-0812">Transmembrane</keyword>
<evidence type="ECO:0000313" key="11">
    <source>
        <dbReference type="Proteomes" id="UP001500631"/>
    </source>
</evidence>
<comment type="similarity">
    <text evidence="8">Belongs to the TsuA/YedE (TC 9.B.102) family.</text>
</comment>
<feature type="transmembrane region" description="Helical" evidence="9">
    <location>
        <begin position="48"/>
        <end position="68"/>
    </location>
</feature>
<comment type="caution">
    <text evidence="10">The sequence shown here is derived from an EMBL/GenBank/DDBJ whole genome shotgun (WGS) entry which is preliminary data.</text>
</comment>
<keyword evidence="3" id="KW-1003">Cell membrane</keyword>
<dbReference type="Pfam" id="PF04143">
    <property type="entry name" value="Sulf_transp"/>
    <property type="match status" value="1"/>
</dbReference>
<organism evidence="10 11">
    <name type="scientific">Wohlfahrtiimonas larvae</name>
    <dbReference type="NCBI Taxonomy" id="1157986"/>
    <lineage>
        <taxon>Bacteria</taxon>
        <taxon>Pseudomonadati</taxon>
        <taxon>Pseudomonadota</taxon>
        <taxon>Gammaproteobacteria</taxon>
        <taxon>Cardiobacteriales</taxon>
        <taxon>Ignatzschineriaceae</taxon>
        <taxon>Wohlfahrtiimonas</taxon>
    </lineage>
</organism>
<keyword evidence="2" id="KW-0813">Transport</keyword>
<reference evidence="11" key="1">
    <citation type="journal article" date="2019" name="Int. J. Syst. Evol. Microbiol.">
        <title>The Global Catalogue of Microorganisms (GCM) 10K type strain sequencing project: providing services to taxonomists for standard genome sequencing and annotation.</title>
        <authorList>
            <consortium name="The Broad Institute Genomics Platform"/>
            <consortium name="The Broad Institute Genome Sequencing Center for Infectious Disease"/>
            <person name="Wu L."/>
            <person name="Ma J."/>
        </authorList>
    </citation>
    <scope>NUCLEOTIDE SEQUENCE [LARGE SCALE GENOMIC DNA]</scope>
    <source>
        <strain evidence="11">JCM 18424</strain>
    </source>
</reference>
<evidence type="ECO:0000256" key="4">
    <source>
        <dbReference type="ARBA" id="ARBA00022519"/>
    </source>
</evidence>
<feature type="transmembrane region" description="Helical" evidence="9">
    <location>
        <begin position="111"/>
        <end position="133"/>
    </location>
</feature>
<keyword evidence="4" id="KW-0997">Cell inner membrane</keyword>
<feature type="transmembrane region" description="Helical" evidence="9">
    <location>
        <begin position="6"/>
        <end position="27"/>
    </location>
</feature>
<dbReference type="PANTHER" id="PTHR30574:SF1">
    <property type="entry name" value="SULPHUR TRANSPORT DOMAIN-CONTAINING PROTEIN"/>
    <property type="match status" value="1"/>
</dbReference>
<dbReference type="Proteomes" id="UP001500631">
    <property type="component" value="Unassembled WGS sequence"/>
</dbReference>
<name>A0ABP9N2Q7_9GAMM</name>
<protein>
    <submittedName>
        <fullName evidence="10">YeeE/YedE family protein</fullName>
    </submittedName>
</protein>
<dbReference type="RefSeq" id="WP_077926445.1">
    <property type="nucleotide sequence ID" value="NZ_BAABKE010000008.1"/>
</dbReference>
<evidence type="ECO:0000256" key="7">
    <source>
        <dbReference type="ARBA" id="ARBA00023136"/>
    </source>
</evidence>
<dbReference type="PANTHER" id="PTHR30574">
    <property type="entry name" value="INNER MEMBRANE PROTEIN YEDE"/>
    <property type="match status" value="1"/>
</dbReference>
<evidence type="ECO:0000256" key="1">
    <source>
        <dbReference type="ARBA" id="ARBA00004429"/>
    </source>
</evidence>
<keyword evidence="6 9" id="KW-1133">Transmembrane helix</keyword>
<gene>
    <name evidence="10" type="ORF">GCM10023338_21250</name>
</gene>
<comment type="subcellular location">
    <subcellularLocation>
        <location evidence="1">Cell inner membrane</location>
        <topology evidence="1">Multi-pass membrane protein</topology>
    </subcellularLocation>
</comment>
<proteinExistence type="inferred from homology"/>
<evidence type="ECO:0000256" key="2">
    <source>
        <dbReference type="ARBA" id="ARBA00022448"/>
    </source>
</evidence>
<dbReference type="InterPro" id="IPR007272">
    <property type="entry name" value="Sulf_transp_TsuA/YedE"/>
</dbReference>
<evidence type="ECO:0000256" key="5">
    <source>
        <dbReference type="ARBA" id="ARBA00022692"/>
    </source>
</evidence>